<dbReference type="InterPro" id="IPR018114">
    <property type="entry name" value="TRYPSIN_HIS"/>
</dbReference>
<dbReference type="PRINTS" id="PR00722">
    <property type="entry name" value="CHYMOTRYPSIN"/>
</dbReference>
<keyword evidence="6" id="KW-1185">Reference proteome</keyword>
<evidence type="ECO:0000256" key="1">
    <source>
        <dbReference type="ARBA" id="ARBA00023157"/>
    </source>
</evidence>
<organism evidence="5 6">
    <name type="scientific">Zophobas morio</name>
    <dbReference type="NCBI Taxonomy" id="2755281"/>
    <lineage>
        <taxon>Eukaryota</taxon>
        <taxon>Metazoa</taxon>
        <taxon>Ecdysozoa</taxon>
        <taxon>Arthropoda</taxon>
        <taxon>Hexapoda</taxon>
        <taxon>Insecta</taxon>
        <taxon>Pterygota</taxon>
        <taxon>Neoptera</taxon>
        <taxon>Endopterygota</taxon>
        <taxon>Coleoptera</taxon>
        <taxon>Polyphaga</taxon>
        <taxon>Cucujiformia</taxon>
        <taxon>Tenebrionidae</taxon>
        <taxon>Zophobas</taxon>
    </lineage>
</organism>
<evidence type="ECO:0000313" key="5">
    <source>
        <dbReference type="EMBL" id="KAJ3658630.1"/>
    </source>
</evidence>
<dbReference type="SUPFAM" id="SSF50494">
    <property type="entry name" value="Trypsin-like serine proteases"/>
    <property type="match status" value="4"/>
</dbReference>
<dbReference type="GO" id="GO:0004252">
    <property type="term" value="F:serine-type endopeptidase activity"/>
    <property type="evidence" value="ECO:0007669"/>
    <property type="project" value="InterPro"/>
</dbReference>
<dbReference type="InterPro" id="IPR009003">
    <property type="entry name" value="Peptidase_S1_PA"/>
</dbReference>
<proteinExistence type="predicted"/>
<dbReference type="GO" id="GO:0006508">
    <property type="term" value="P:proteolysis"/>
    <property type="evidence" value="ECO:0007669"/>
    <property type="project" value="InterPro"/>
</dbReference>
<dbReference type="PANTHER" id="PTHR24252">
    <property type="entry name" value="ACROSIN-RELATED"/>
    <property type="match status" value="1"/>
</dbReference>
<protein>
    <recommendedName>
        <fullName evidence="7">Limulus clotting factor C</fullName>
    </recommendedName>
</protein>
<name>A0AA38IN99_9CUCU</name>
<comment type="caution">
    <text evidence="5">The sequence shown here is derived from an EMBL/GenBank/DDBJ whole genome shotgun (WGS) entry which is preliminary data.</text>
</comment>
<gene>
    <name evidence="5" type="ORF">Zmor_010358</name>
</gene>
<dbReference type="InterPro" id="IPR000436">
    <property type="entry name" value="Sushi_SCR_CCP_dom"/>
</dbReference>
<dbReference type="Proteomes" id="UP001168821">
    <property type="component" value="Unassembled WGS sequence"/>
</dbReference>
<dbReference type="InterPro" id="IPR001314">
    <property type="entry name" value="Peptidase_S1A"/>
</dbReference>
<keyword evidence="1 2" id="KW-1015">Disulfide bond</keyword>
<feature type="domain" description="Sushi" evidence="4">
    <location>
        <begin position="1142"/>
        <end position="1208"/>
    </location>
</feature>
<feature type="disulfide bond" evidence="2">
    <location>
        <begin position="79"/>
        <end position="106"/>
    </location>
</feature>
<dbReference type="Pfam" id="PF00084">
    <property type="entry name" value="Sushi"/>
    <property type="match status" value="4"/>
</dbReference>
<feature type="domain" description="Sushi" evidence="4">
    <location>
        <begin position="1221"/>
        <end position="1277"/>
    </location>
</feature>
<dbReference type="Gene3D" id="2.40.10.10">
    <property type="entry name" value="Trypsin-like serine proteases"/>
    <property type="match status" value="3"/>
</dbReference>
<feature type="domain" description="Peptidase S1" evidence="3">
    <location>
        <begin position="1291"/>
        <end position="1551"/>
    </location>
</feature>
<dbReference type="PROSITE" id="PS50240">
    <property type="entry name" value="TRYPSIN_DOM"/>
    <property type="match status" value="3"/>
</dbReference>
<feature type="domain" description="Sushi" evidence="4">
    <location>
        <begin position="1"/>
        <end position="41"/>
    </location>
</feature>
<evidence type="ECO:0000259" key="3">
    <source>
        <dbReference type="PROSITE" id="PS50240"/>
    </source>
</evidence>
<dbReference type="InterPro" id="IPR043504">
    <property type="entry name" value="Peptidase_S1_PA_chymotrypsin"/>
</dbReference>
<dbReference type="PROSITE" id="PS00134">
    <property type="entry name" value="TRYPSIN_HIS"/>
    <property type="match status" value="2"/>
</dbReference>
<dbReference type="EMBL" id="JALNTZ010000003">
    <property type="protein sequence ID" value="KAJ3658630.1"/>
    <property type="molecule type" value="Genomic_DNA"/>
</dbReference>
<feature type="domain" description="Peptidase S1" evidence="3">
    <location>
        <begin position="119"/>
        <end position="430"/>
    </location>
</feature>
<evidence type="ECO:0000259" key="4">
    <source>
        <dbReference type="PROSITE" id="PS50923"/>
    </source>
</evidence>
<dbReference type="PANTHER" id="PTHR24252:SF7">
    <property type="entry name" value="HYALIN"/>
    <property type="match status" value="1"/>
</dbReference>
<sequence>MSVARGTRLNVQCHEHFKLDSQRVINCGKNKWSRKLGRCLKLCPSIVSTPRMRVTCTYKGKERENCTEAVEGTRARFQCANFYVQLKSKRVHVCTNGMWDQPNPQCVPVCGQKPTTNLTINGYSSDNRDAPWHVSIYHEDLETGEKDYIFSCAGSLLSERIILTAAHCVTDNKQNLKSKKNYIVAVGNEHQYFNASADTEVQFSQVHEMFIPRELNIVTKADDIAILVTEKTFVLSENVLPVCLDISQNHKLTENQTVEISCFWQNSLLTESAHHVSHSKCQSCLHKDFQYSFTPHHQCVTIFNNGIISLCYSGMGIVYKHNDTYYVTGVAIKHMICDGFSSKALMSYVDISNYMSAFILSKLSIYETCTLPQHPQFGRWTIYGASTQLSPGKSVPERTILEIRCNKNYIPYGDDSTTCKRGTWTHQIAQCLQTCPTISNTLAMTVTCSRNSQTLKSCANVSDNTIARFHCARYFEFQTPEDEPARLCSNGSWVGSLPTCVPICGQPSPVVDPTLIVGGTEAERGKYPWQIALYDAKSKILLCGGTLLNQRVVLTAAHCITNGKAQLAPKENYIVAAGKYFLRYDHPDDADSTQFSSVLEMFIPVKYRGHARQYADDIAIIITTQIFDLSINVRPICVIWETSRYIELLDPTKTKHAYVSGWGYTREFTDRPDVLKELKVPLISDQQCIEGLPEDDTEYVTGDKFCAGFLNSNTSVCKGDSGGGLVAKRDKRYYIIGIVSLSPRGNTQTGGCNSQLYTLYTNFSSHINFVLEKEAKFRPHFDCRVISDCSDIGLTIDALPTTRQAVTNLSNGSNCILPIPPQFGKWRIVGAEILKPGMFVATKTSIHVQCDEHFKLEGPQTMICRNGRWSQEAGRCLKVCPPIISTPIMRVTCTYNGKERENCTEAVDGTSAKIQCADFYEDLQLENEPDHICFDGTWSRPHPQCVPACGLWPTRNFAQSSDSNKYYPWHVFIYAYNKEQPLICFRDPKSEFHFHKNYTVAAGKSYKGFNDVRDTEAQFSEVIKMYLFRNFSPLGLGGAAFLVIEKPFVLSRNVLPICFDEYQDHNPIENQTLYVSTSACQLWKNYNDFVDQQLEFSESQFYRHFERTTNSFSFPFYVPKLHQNTFSSVSNKTPILCVLCKQCCALPQHPQFGNWTIYNSRVPFPPGTLVPIQTVLEIRCQKDFRVDNEGIATCIRGTWTPKIGQCLRTCPTINSTLAMKVTCSRNNQTLESCANVFDSTVAYFQCADYFEFQTSDEEQTLWCSNGKWAGSLPRCIPICGQPSPTADPTSIIGGEKAERGEYPWQVALYDAKSKNLLCGGTLLNQRVVLTAAHCITDGRAHLQPKEKYIIAVGKYFRQYNHSGDADSTQFSSILEMFIPYQYRGHARHYAGDIALVVTSKIFNLTINVRPICVIWQTTRYKELLDPTKTTRAYVSGWGFIREFTNNSVVLKNLEVPLISDQMCIEQLPEEDIEYVTDDKFCAGFLNSSTSICKGDSGGGLVIKRDKRYYIIGIVSVSPRGGTQHGGCNSQLYTLYTKFSSYIEDFVMEKEVKFRPGGCILPNPPEFGKLLVNGSERLQPGMSVATETRLNVQCDKHFKFDGRRVIICKDGKWSRDVGQCLRPVNIEQSVKSVYGAVFQCTVCRYGNGCARTFASVVQHLRSHGTFNLKFTIVAVTGQKDEVGVSQDKVQGLKAADCPRCVIYCKWLLPQCRERPDFFKSILFTDESLTFCPMKLHMLVNKYDFKRRFSINVYRLDEAVSLWKLQCPEIIEELQQQVKLAAATPVIFNY</sequence>
<dbReference type="PROSITE" id="PS50923">
    <property type="entry name" value="SUSHI"/>
    <property type="match status" value="7"/>
</dbReference>
<feature type="domain" description="Sushi" evidence="4">
    <location>
        <begin position="54"/>
        <end position="108"/>
    </location>
</feature>
<dbReference type="Pfam" id="PF00089">
    <property type="entry name" value="Trypsin"/>
    <property type="match status" value="3"/>
</dbReference>
<accession>A0AA38IN99</accession>
<reference evidence="5" key="1">
    <citation type="journal article" date="2023" name="G3 (Bethesda)">
        <title>Whole genome assemblies of Zophobas morio and Tenebrio molitor.</title>
        <authorList>
            <person name="Kaur S."/>
            <person name="Stinson S.A."/>
            <person name="diCenzo G.C."/>
        </authorList>
    </citation>
    <scope>NUCLEOTIDE SEQUENCE</scope>
    <source>
        <strain evidence="5">QUZm001</strain>
    </source>
</reference>
<comment type="caution">
    <text evidence="2">Lacks conserved residue(s) required for the propagation of feature annotation.</text>
</comment>
<keyword evidence="2" id="KW-0768">Sushi</keyword>
<evidence type="ECO:0000313" key="6">
    <source>
        <dbReference type="Proteomes" id="UP001168821"/>
    </source>
</evidence>
<feature type="domain" description="Sushi" evidence="4">
    <location>
        <begin position="1556"/>
        <end position="1621"/>
    </location>
</feature>
<dbReference type="SMART" id="SM00020">
    <property type="entry name" value="Tryp_SPc"/>
    <property type="match status" value="3"/>
</dbReference>
<dbReference type="Gene3D" id="2.10.70.10">
    <property type="entry name" value="Complement Module, domain 1"/>
    <property type="match status" value="4"/>
</dbReference>
<feature type="domain" description="Sushi" evidence="4">
    <location>
        <begin position="813"/>
        <end position="878"/>
    </location>
</feature>
<dbReference type="SUPFAM" id="SSF57535">
    <property type="entry name" value="Complement control module/SCR domain"/>
    <property type="match status" value="4"/>
</dbReference>
<dbReference type="CDD" id="cd00190">
    <property type="entry name" value="Tryp_SPc"/>
    <property type="match status" value="2"/>
</dbReference>
<evidence type="ECO:0008006" key="7">
    <source>
        <dbReference type="Google" id="ProtNLM"/>
    </source>
</evidence>
<feature type="domain" description="Sushi" evidence="4">
    <location>
        <begin position="367"/>
        <end position="433"/>
    </location>
</feature>
<dbReference type="SMART" id="SM00032">
    <property type="entry name" value="CCP"/>
    <property type="match status" value="7"/>
</dbReference>
<evidence type="ECO:0000256" key="2">
    <source>
        <dbReference type="PROSITE-ProRule" id="PRU00302"/>
    </source>
</evidence>
<dbReference type="InterPro" id="IPR001254">
    <property type="entry name" value="Trypsin_dom"/>
</dbReference>
<dbReference type="CDD" id="cd00033">
    <property type="entry name" value="CCP"/>
    <property type="match status" value="2"/>
</dbReference>
<dbReference type="InterPro" id="IPR035976">
    <property type="entry name" value="Sushi/SCR/CCP_sf"/>
</dbReference>
<feature type="domain" description="Peptidase S1" evidence="3">
    <location>
        <begin position="516"/>
        <end position="775"/>
    </location>
</feature>